<dbReference type="InterPro" id="IPR017853">
    <property type="entry name" value="GH"/>
</dbReference>
<sequence length="56" mass="6654">MVNLMKEIQRLEKSGMTLADVKKNIKDNKNYYPKRFGIDFYHTYPEDIELLAEMGI</sequence>
<dbReference type="EMBL" id="KF124089">
    <property type="protein sequence ID" value="AIA91404.1"/>
    <property type="molecule type" value="Genomic_DNA"/>
</dbReference>
<protein>
    <submittedName>
        <fullName evidence="1">CAZy families GH1 protein</fullName>
    </submittedName>
</protein>
<dbReference type="AlphaFoldDB" id="A0A060C890"/>
<organism evidence="1">
    <name type="scientific">uncultured Listeria sp</name>
    <dbReference type="NCBI Taxonomy" id="592375"/>
    <lineage>
        <taxon>Bacteria</taxon>
        <taxon>Bacillati</taxon>
        <taxon>Bacillota</taxon>
        <taxon>Bacilli</taxon>
        <taxon>Bacillales</taxon>
        <taxon>Listeriaceae</taxon>
        <taxon>Listeria</taxon>
        <taxon>environmental samples</taxon>
    </lineage>
</organism>
<name>A0A060C890_9LIST</name>
<proteinExistence type="predicted"/>
<reference evidence="1" key="1">
    <citation type="journal article" date="2013" name="Environ. Microbiol.">
        <title>Seasonally variable intestinal metagenomes of the red palm weevil (Rhynchophorus ferrugineus).</title>
        <authorList>
            <person name="Jia S."/>
            <person name="Zhang X."/>
            <person name="Zhang G."/>
            <person name="Yin A."/>
            <person name="Zhang S."/>
            <person name="Li F."/>
            <person name="Wang L."/>
            <person name="Zhao D."/>
            <person name="Yun Q."/>
            <person name="Tala"/>
            <person name="Wang J."/>
            <person name="Sun G."/>
            <person name="Baabdullah M."/>
            <person name="Yu X."/>
            <person name="Hu S."/>
            <person name="Al-Mssallem I.S."/>
            <person name="Yu J."/>
        </authorList>
    </citation>
    <scope>NUCLEOTIDE SEQUENCE</scope>
</reference>
<dbReference type="Gene3D" id="3.20.20.80">
    <property type="entry name" value="Glycosidases"/>
    <property type="match status" value="1"/>
</dbReference>
<evidence type="ECO:0000313" key="1">
    <source>
        <dbReference type="EMBL" id="AIA91404.1"/>
    </source>
</evidence>
<accession>A0A060C890</accession>
<dbReference type="SUPFAM" id="SSF51445">
    <property type="entry name" value="(Trans)glycosidases"/>
    <property type="match status" value="1"/>
</dbReference>